<dbReference type="GO" id="GO:0005634">
    <property type="term" value="C:nucleus"/>
    <property type="evidence" value="ECO:0007669"/>
    <property type="project" value="TreeGrafter"/>
</dbReference>
<feature type="domain" description="SRR1-like" evidence="3">
    <location>
        <begin position="65"/>
        <end position="137"/>
    </location>
</feature>
<dbReference type="GO" id="GO:0005737">
    <property type="term" value="C:cytoplasm"/>
    <property type="evidence" value="ECO:0007669"/>
    <property type="project" value="TreeGrafter"/>
</dbReference>
<dbReference type="OrthoDB" id="551431at2759"/>
<dbReference type="PANTHER" id="PTHR28626:SF3">
    <property type="entry name" value="SRR1-LIKE PROTEIN"/>
    <property type="match status" value="1"/>
</dbReference>
<sequence length="152" mass="16573">MSSSTSQSPVHPDFIPVNRRKRKSRATNPREPPLAAVQRVRDELARDDGWLAQCQQILIDAPLARAPLDVLCLGLGSPTASPNARAQLAFLLAACERLSIDRAKVSLYDPVFTPEDRMLFSELGLQLLAENKARMRNAPGASLPPAPGISCY</sequence>
<evidence type="ECO:0000259" key="3">
    <source>
        <dbReference type="Pfam" id="PF07985"/>
    </source>
</evidence>
<accession>A0A9P7FRG0</accession>
<comment type="similarity">
    <text evidence="1">Belongs to the SRR1 family.</text>
</comment>
<feature type="region of interest" description="Disordered" evidence="2">
    <location>
        <begin position="1"/>
        <end position="33"/>
    </location>
</feature>
<evidence type="ECO:0000256" key="2">
    <source>
        <dbReference type="SAM" id="MobiDB-lite"/>
    </source>
</evidence>
<dbReference type="Proteomes" id="UP000717328">
    <property type="component" value="Unassembled WGS sequence"/>
</dbReference>
<dbReference type="InterPro" id="IPR012942">
    <property type="entry name" value="SRR1-like"/>
</dbReference>
<dbReference type="Pfam" id="PF07985">
    <property type="entry name" value="SRR1"/>
    <property type="match status" value="1"/>
</dbReference>
<gene>
    <name evidence="4" type="ORF">H0H81_009725</name>
</gene>
<reference evidence="4" key="2">
    <citation type="submission" date="2021-10" db="EMBL/GenBank/DDBJ databases">
        <title>Phylogenomics reveals ancestral predisposition of the termite-cultivated fungus Termitomyces towards a domesticated lifestyle.</title>
        <authorList>
            <person name="Auxier B."/>
            <person name="Grum-Grzhimaylo A."/>
            <person name="Cardenas M.E."/>
            <person name="Lodge J.D."/>
            <person name="Laessoe T."/>
            <person name="Pedersen O."/>
            <person name="Smith M.E."/>
            <person name="Kuyper T.W."/>
            <person name="Franco-Molano E.A."/>
            <person name="Baroni T.J."/>
            <person name="Aanen D.K."/>
        </authorList>
    </citation>
    <scope>NUCLEOTIDE SEQUENCE</scope>
    <source>
        <strain evidence="4">D49</strain>
    </source>
</reference>
<keyword evidence="5" id="KW-1185">Reference proteome</keyword>
<name>A0A9P7FRG0_9AGAR</name>
<dbReference type="InterPro" id="IPR040044">
    <property type="entry name" value="SRR1L"/>
</dbReference>
<dbReference type="EMBL" id="JABCKI010006004">
    <property type="protein sequence ID" value="KAG5635900.1"/>
    <property type="molecule type" value="Genomic_DNA"/>
</dbReference>
<organism evidence="4 5">
    <name type="scientific">Sphagnurus paluster</name>
    <dbReference type="NCBI Taxonomy" id="117069"/>
    <lineage>
        <taxon>Eukaryota</taxon>
        <taxon>Fungi</taxon>
        <taxon>Dikarya</taxon>
        <taxon>Basidiomycota</taxon>
        <taxon>Agaricomycotina</taxon>
        <taxon>Agaricomycetes</taxon>
        <taxon>Agaricomycetidae</taxon>
        <taxon>Agaricales</taxon>
        <taxon>Tricholomatineae</taxon>
        <taxon>Lyophyllaceae</taxon>
        <taxon>Sphagnurus</taxon>
    </lineage>
</organism>
<reference evidence="4" key="1">
    <citation type="submission" date="2021-02" db="EMBL/GenBank/DDBJ databases">
        <authorList>
            <person name="Nieuwenhuis M."/>
            <person name="Van De Peppel L.J.J."/>
        </authorList>
    </citation>
    <scope>NUCLEOTIDE SEQUENCE</scope>
    <source>
        <strain evidence="4">D49</strain>
    </source>
</reference>
<dbReference type="AlphaFoldDB" id="A0A9P7FRG0"/>
<evidence type="ECO:0000313" key="4">
    <source>
        <dbReference type="EMBL" id="KAG5635900.1"/>
    </source>
</evidence>
<proteinExistence type="inferred from homology"/>
<dbReference type="PANTHER" id="PTHR28626">
    <property type="entry name" value="SRR1-LIKE PROTEIN"/>
    <property type="match status" value="1"/>
</dbReference>
<evidence type="ECO:0000256" key="1">
    <source>
        <dbReference type="ARBA" id="ARBA00009856"/>
    </source>
</evidence>
<evidence type="ECO:0000313" key="5">
    <source>
        <dbReference type="Proteomes" id="UP000717328"/>
    </source>
</evidence>
<comment type="caution">
    <text evidence="4">The sequence shown here is derived from an EMBL/GenBank/DDBJ whole genome shotgun (WGS) entry which is preliminary data.</text>
</comment>
<protein>
    <recommendedName>
        <fullName evidence="3">SRR1-like domain-containing protein</fullName>
    </recommendedName>
</protein>